<dbReference type="PANTHER" id="PTHR16305:SF28">
    <property type="entry name" value="GUANYLATE CYCLASE DOMAIN-CONTAINING PROTEIN"/>
    <property type="match status" value="1"/>
</dbReference>
<dbReference type="Proteomes" id="UP001149140">
    <property type="component" value="Unassembled WGS sequence"/>
</dbReference>
<comment type="caution">
    <text evidence="4">The sequence shown here is derived from an EMBL/GenBank/DDBJ whole genome shotgun (WGS) entry which is preliminary data.</text>
</comment>
<dbReference type="AlphaFoldDB" id="A0A9X3S212"/>
<dbReference type="EMBL" id="JAPDOD010000030">
    <property type="protein sequence ID" value="MDA0164040.1"/>
    <property type="molecule type" value="Genomic_DNA"/>
</dbReference>
<evidence type="ECO:0000256" key="2">
    <source>
        <dbReference type="ARBA" id="ARBA00022840"/>
    </source>
</evidence>
<dbReference type="Pfam" id="PF03704">
    <property type="entry name" value="BTAD"/>
    <property type="match status" value="1"/>
</dbReference>
<dbReference type="Pfam" id="PF13191">
    <property type="entry name" value="AAA_16"/>
    <property type="match status" value="1"/>
</dbReference>
<evidence type="ECO:0000313" key="4">
    <source>
        <dbReference type="EMBL" id="MDA0164040.1"/>
    </source>
</evidence>
<evidence type="ECO:0000313" key="5">
    <source>
        <dbReference type="Proteomes" id="UP001149140"/>
    </source>
</evidence>
<dbReference type="RefSeq" id="WP_270043289.1">
    <property type="nucleotide sequence ID" value="NZ_JAPDOD010000030.1"/>
</dbReference>
<reference evidence="4" key="1">
    <citation type="submission" date="2022-10" db="EMBL/GenBank/DDBJ databases">
        <title>The WGS of Solirubrobacter ginsenosidimutans DSM 21036.</title>
        <authorList>
            <person name="Jiang Z."/>
        </authorList>
    </citation>
    <scope>NUCLEOTIDE SEQUENCE</scope>
    <source>
        <strain evidence="4">DSM 21036</strain>
    </source>
</reference>
<dbReference type="InterPro" id="IPR005158">
    <property type="entry name" value="BTAD"/>
</dbReference>
<evidence type="ECO:0000259" key="3">
    <source>
        <dbReference type="SMART" id="SM01043"/>
    </source>
</evidence>
<feature type="domain" description="Bacterial transcriptional activator" evidence="3">
    <location>
        <begin position="115"/>
        <end position="259"/>
    </location>
</feature>
<dbReference type="SUPFAM" id="SSF46894">
    <property type="entry name" value="C-terminal effector domain of the bipartite response regulators"/>
    <property type="match status" value="1"/>
</dbReference>
<dbReference type="GO" id="GO:0005524">
    <property type="term" value="F:ATP binding"/>
    <property type="evidence" value="ECO:0007669"/>
    <property type="project" value="UniProtKB-KW"/>
</dbReference>
<dbReference type="GO" id="GO:0003677">
    <property type="term" value="F:DNA binding"/>
    <property type="evidence" value="ECO:0007669"/>
    <property type="project" value="InterPro"/>
</dbReference>
<dbReference type="InterPro" id="IPR041664">
    <property type="entry name" value="AAA_16"/>
</dbReference>
<gene>
    <name evidence="4" type="ORF">OM076_27455</name>
</gene>
<evidence type="ECO:0000256" key="1">
    <source>
        <dbReference type="ARBA" id="ARBA00022741"/>
    </source>
</evidence>
<sequence length="1120" mass="120192">METLAPLMSPGVQATHAAATRIRLCGGLSVQVDGHEVADEIRGLQGRVLLAYLVANRGEPVRRDALIDVVWEDRPPSAPQASLSSLLTGVRRALGRDALVGRSVLTLTLSPDTWIDVDELREAAAAAEAALAAGAPDVALERARAALEETGQPVLPEMSGEWVEQLRSELGQLRFDLLETATRSALAVGEVAAAERMAGSLIELEPYRESGYGLLMEALALGGNVAEALLIFDRVRVMLRDELCVPPAPALTALHSRLLRQTAPAPEPVAEPDVPQVPLPAAIASADRNPFAGRTAELRRLRDRWDQIRGSQGALVLLSGEPGIGKTRLAGRFAAEVHAGGGVVLHGRTDEDTVVPFQPFVQTLRHLTAHLDPLQLDASLAPHLDELRPLLPELASEPAPRSTDEGRYRLFEAAAMLLDRVAQVRPLLLVLEDMNLADTPTLLLLRRIVRQAEAAPIMVLATYSDAGLAAGAPLQRVVADLRRDQVVERIALGGVDRDAVSALVAAQGAGVTDVAWLHEYTSGNPFFIGEILRDRGEARRARVPEGVREVLLDRFARLDAATYDVLTCAAVLGPEFELPPLALLAGRTDEDVAVSLEEAIDAGLVAEHDERPGRFVFCHGLVRDALYDRPAAARRGLLHLRAGMALERTAGCAGELAHHFYAARHHGGAQRAARYAVAAGTDAARAYAYEDAAAQFERALEALELVADADDALRAEIWLAIGAVRWQGGEPGAREAFHAAAEIGERLGDAGTLVRAALGAGGRFYAPGSGDVEYVALLARALAVATGGDTRGRLLGRLAESLPDGQQREEVGAEAERLARATGDPRRLAPALLSRHATRLHIEHLDERLALAREAVELADAASQGETAALARHWLIYDLVEAGELESARVRQEELAALAGDLQQPLYRHAALAWRAVWAQLAGRSDEAERLAREGLRLAERAGAADARAHFTGQLLPILRDRDQLPDLLGDVERLVAQRNEVLAWSAVLPLVYLEAGDTAAANEALDAALADVPPGLLWLPAHAWLGEAAARLGRTEACATLYEHLAPYSGRLVQSSFTGCWGAVDRILGLLAAALGERDEAQRRLVDALEQHRRIGAAPLVRRTERELAALATSPRREV</sequence>
<keyword evidence="1" id="KW-0547">Nucleotide-binding</keyword>
<keyword evidence="5" id="KW-1185">Reference proteome</keyword>
<dbReference type="InterPro" id="IPR027417">
    <property type="entry name" value="P-loop_NTPase"/>
</dbReference>
<dbReference type="InterPro" id="IPR016032">
    <property type="entry name" value="Sig_transdc_resp-reg_C-effctor"/>
</dbReference>
<dbReference type="PANTHER" id="PTHR16305">
    <property type="entry name" value="TESTICULAR SOLUBLE ADENYLYL CYCLASE"/>
    <property type="match status" value="1"/>
</dbReference>
<proteinExistence type="predicted"/>
<keyword evidence="2" id="KW-0067">ATP-binding</keyword>
<dbReference type="InterPro" id="IPR036388">
    <property type="entry name" value="WH-like_DNA-bd_sf"/>
</dbReference>
<dbReference type="SMART" id="SM01043">
    <property type="entry name" value="BTAD"/>
    <property type="match status" value="1"/>
</dbReference>
<name>A0A9X3S212_9ACTN</name>
<protein>
    <submittedName>
        <fullName evidence="4">AAA family ATPase</fullName>
    </submittedName>
</protein>
<dbReference type="InterPro" id="IPR011990">
    <property type="entry name" value="TPR-like_helical_dom_sf"/>
</dbReference>
<accession>A0A9X3S212</accession>
<organism evidence="4 5">
    <name type="scientific">Solirubrobacter ginsenosidimutans</name>
    <dbReference type="NCBI Taxonomy" id="490573"/>
    <lineage>
        <taxon>Bacteria</taxon>
        <taxon>Bacillati</taxon>
        <taxon>Actinomycetota</taxon>
        <taxon>Thermoleophilia</taxon>
        <taxon>Solirubrobacterales</taxon>
        <taxon>Solirubrobacteraceae</taxon>
        <taxon>Solirubrobacter</taxon>
    </lineage>
</organism>
<dbReference type="Gene3D" id="1.25.40.10">
    <property type="entry name" value="Tetratricopeptide repeat domain"/>
    <property type="match status" value="1"/>
</dbReference>
<dbReference type="GO" id="GO:0006355">
    <property type="term" value="P:regulation of DNA-templated transcription"/>
    <property type="evidence" value="ECO:0007669"/>
    <property type="project" value="InterPro"/>
</dbReference>
<dbReference type="GO" id="GO:0004016">
    <property type="term" value="F:adenylate cyclase activity"/>
    <property type="evidence" value="ECO:0007669"/>
    <property type="project" value="TreeGrafter"/>
</dbReference>
<dbReference type="GO" id="GO:0005737">
    <property type="term" value="C:cytoplasm"/>
    <property type="evidence" value="ECO:0007669"/>
    <property type="project" value="TreeGrafter"/>
</dbReference>
<dbReference type="Gene3D" id="1.10.10.10">
    <property type="entry name" value="Winged helix-like DNA-binding domain superfamily/Winged helix DNA-binding domain"/>
    <property type="match status" value="1"/>
</dbReference>
<dbReference type="Gene3D" id="3.40.50.300">
    <property type="entry name" value="P-loop containing nucleotide triphosphate hydrolases"/>
    <property type="match status" value="1"/>
</dbReference>
<dbReference type="SUPFAM" id="SSF52540">
    <property type="entry name" value="P-loop containing nucleoside triphosphate hydrolases"/>
    <property type="match status" value="1"/>
</dbReference>
<dbReference type="SUPFAM" id="SSF48452">
    <property type="entry name" value="TPR-like"/>
    <property type="match status" value="2"/>
</dbReference>